<accession>A0A0H1RDB2</accession>
<evidence type="ECO:0008006" key="3">
    <source>
        <dbReference type="Google" id="ProtNLM"/>
    </source>
</evidence>
<name>A0A0H1RDB2_9HYPH</name>
<keyword evidence="2" id="KW-1185">Reference proteome</keyword>
<protein>
    <recommendedName>
        <fullName evidence="3">DUF4258 domain-containing protein</fullName>
    </recommendedName>
</protein>
<dbReference type="Proteomes" id="UP000035489">
    <property type="component" value="Unassembled WGS sequence"/>
</dbReference>
<comment type="caution">
    <text evidence="1">The sequence shown here is derived from an EMBL/GenBank/DDBJ whole genome shotgun (WGS) entry which is preliminary data.</text>
</comment>
<gene>
    <name evidence="1" type="ORF">AA309_10880</name>
</gene>
<evidence type="ECO:0000313" key="1">
    <source>
        <dbReference type="EMBL" id="KLK93069.1"/>
    </source>
</evidence>
<dbReference type="OrthoDB" id="8021226at2"/>
<organism evidence="1 2">
    <name type="scientific">Microvirga vignae</name>
    <dbReference type="NCBI Taxonomy" id="1225564"/>
    <lineage>
        <taxon>Bacteria</taxon>
        <taxon>Pseudomonadati</taxon>
        <taxon>Pseudomonadota</taxon>
        <taxon>Alphaproteobacteria</taxon>
        <taxon>Hyphomicrobiales</taxon>
        <taxon>Methylobacteriaceae</taxon>
        <taxon>Microvirga</taxon>
    </lineage>
</organism>
<evidence type="ECO:0000313" key="2">
    <source>
        <dbReference type="Proteomes" id="UP000035489"/>
    </source>
</evidence>
<dbReference type="PATRIC" id="fig|1225564.3.peg.2844"/>
<sequence>MTATKFRKHPIALLRRHWTIHALEQFCARYDPADYEPEALVDLVDRIEGKYGTAFANPYWDKHSKVMIVAKLTRRNPAVSPKVRIVYDRRTKVIVTVLPLKLDPNRPRRLKTLTV</sequence>
<dbReference type="AlphaFoldDB" id="A0A0H1RDB2"/>
<reference evidence="1 2" key="1">
    <citation type="submission" date="2015-05" db="EMBL/GenBank/DDBJ databases">
        <title>Draft genome sequence of Microvirga vignae strain BR3299, a novel nitrogen fixing bacteria isolated from Brazil semi-aired region.</title>
        <authorList>
            <person name="Zilli J.E."/>
            <person name="Passos S.R."/>
            <person name="Leite J."/>
            <person name="Baldani J.I."/>
            <person name="Xavier G.R."/>
            <person name="Rumjaneck N.G."/>
            <person name="Simoes-Araujo J.L."/>
        </authorList>
    </citation>
    <scope>NUCLEOTIDE SEQUENCE [LARGE SCALE GENOMIC DNA]</scope>
    <source>
        <strain evidence="1 2">BR3299</strain>
    </source>
</reference>
<proteinExistence type="predicted"/>
<dbReference type="RefSeq" id="WP_047189043.1">
    <property type="nucleotide sequence ID" value="NZ_LCYG01000023.1"/>
</dbReference>
<dbReference type="EMBL" id="LCYG01000023">
    <property type="protein sequence ID" value="KLK93069.1"/>
    <property type="molecule type" value="Genomic_DNA"/>
</dbReference>